<dbReference type="Gene3D" id="2.40.440.10">
    <property type="entry name" value="L,D-transpeptidase catalytic domain-like"/>
    <property type="match status" value="1"/>
</dbReference>
<dbReference type="CDD" id="cd16913">
    <property type="entry name" value="YkuD_like"/>
    <property type="match status" value="1"/>
</dbReference>
<protein>
    <submittedName>
        <fullName evidence="9">L,D-transpeptidase family protein</fullName>
    </submittedName>
</protein>
<keyword evidence="6 7" id="KW-0961">Cell wall biogenesis/degradation</keyword>
<dbReference type="PANTHER" id="PTHR30582:SF2">
    <property type="entry name" value="L,D-TRANSPEPTIDASE YCIB-RELATED"/>
    <property type="match status" value="1"/>
</dbReference>
<evidence type="ECO:0000259" key="8">
    <source>
        <dbReference type="PROSITE" id="PS52029"/>
    </source>
</evidence>
<feature type="active site" description="Nucleophile" evidence="7">
    <location>
        <position position="156"/>
    </location>
</feature>
<dbReference type="InterPro" id="IPR038063">
    <property type="entry name" value="Transpep_catalytic_dom"/>
</dbReference>
<dbReference type="PROSITE" id="PS52029">
    <property type="entry name" value="LD_TPASE"/>
    <property type="match status" value="1"/>
</dbReference>
<accession>A0ABZ0BBM3</accession>
<feature type="active site" description="Proton donor/acceptor" evidence="7">
    <location>
        <position position="142"/>
    </location>
</feature>
<dbReference type="InterPro" id="IPR005490">
    <property type="entry name" value="LD_TPept_cat_dom"/>
</dbReference>
<reference evidence="9 10" key="1">
    <citation type="submission" date="2023-09" db="EMBL/GenBank/DDBJ databases">
        <authorList>
            <person name="Rey-Velasco X."/>
        </authorList>
    </citation>
    <scope>NUCLEOTIDE SEQUENCE [LARGE SCALE GENOMIC DNA]</scope>
    <source>
        <strain evidence="9 10">W311</strain>
    </source>
</reference>
<evidence type="ECO:0000256" key="4">
    <source>
        <dbReference type="ARBA" id="ARBA00022960"/>
    </source>
</evidence>
<dbReference type="RefSeq" id="WP_313917772.1">
    <property type="nucleotide sequence ID" value="NZ_CP135076.1"/>
</dbReference>
<feature type="domain" description="L,D-TPase catalytic" evidence="8">
    <location>
        <begin position="70"/>
        <end position="180"/>
    </location>
</feature>
<dbReference type="PANTHER" id="PTHR30582">
    <property type="entry name" value="L,D-TRANSPEPTIDASE"/>
    <property type="match status" value="1"/>
</dbReference>
<dbReference type="SUPFAM" id="SSF141523">
    <property type="entry name" value="L,D-transpeptidase catalytic domain-like"/>
    <property type="match status" value="1"/>
</dbReference>
<dbReference type="EMBL" id="CP135076">
    <property type="protein sequence ID" value="WNO54831.1"/>
    <property type="molecule type" value="Genomic_DNA"/>
</dbReference>
<dbReference type="InterPro" id="IPR050979">
    <property type="entry name" value="LD-transpeptidase"/>
</dbReference>
<keyword evidence="5 7" id="KW-0573">Peptidoglycan synthesis</keyword>
<keyword evidence="4 7" id="KW-0133">Cell shape</keyword>
<sequence>MVIIARHLARIGHAALLAAIVILGTFVAGPVFARPASAGNFTVRTMLQIDGELPMGGYMWSDAGVPDGEMRIVVDLANETLHVYRAGNEIGRSTLIYGDDRKPTPHGSFTILQKDADHVSNIYKGAPMPYMMKLTTDGVALHGSAQIESDIATHGCVGLPEGFARILFEHARLGDKVFITDDWMTGEYAGY</sequence>
<organism evidence="9 10">
    <name type="scientific">Stakelama saccharophila</name>
    <dbReference type="NCBI Taxonomy" id="3075605"/>
    <lineage>
        <taxon>Bacteria</taxon>
        <taxon>Pseudomonadati</taxon>
        <taxon>Pseudomonadota</taxon>
        <taxon>Alphaproteobacteria</taxon>
        <taxon>Sphingomonadales</taxon>
        <taxon>Sphingomonadaceae</taxon>
        <taxon>Stakelama</taxon>
    </lineage>
</organism>
<name>A0ABZ0BBM3_9SPHN</name>
<gene>
    <name evidence="9" type="ORF">RPR59_06190</name>
</gene>
<evidence type="ECO:0000256" key="1">
    <source>
        <dbReference type="ARBA" id="ARBA00004752"/>
    </source>
</evidence>
<evidence type="ECO:0000256" key="6">
    <source>
        <dbReference type="ARBA" id="ARBA00023316"/>
    </source>
</evidence>
<dbReference type="Pfam" id="PF03734">
    <property type="entry name" value="YkuD"/>
    <property type="match status" value="1"/>
</dbReference>
<proteinExistence type="inferred from homology"/>
<evidence type="ECO:0000256" key="5">
    <source>
        <dbReference type="ARBA" id="ARBA00022984"/>
    </source>
</evidence>
<evidence type="ECO:0000313" key="10">
    <source>
        <dbReference type="Proteomes" id="UP001302249"/>
    </source>
</evidence>
<evidence type="ECO:0000256" key="2">
    <source>
        <dbReference type="ARBA" id="ARBA00005992"/>
    </source>
</evidence>
<comment type="pathway">
    <text evidence="1 7">Cell wall biogenesis; peptidoglycan biosynthesis.</text>
</comment>
<evidence type="ECO:0000313" key="9">
    <source>
        <dbReference type="EMBL" id="WNO54831.1"/>
    </source>
</evidence>
<keyword evidence="10" id="KW-1185">Reference proteome</keyword>
<evidence type="ECO:0000256" key="7">
    <source>
        <dbReference type="PROSITE-ProRule" id="PRU01373"/>
    </source>
</evidence>
<evidence type="ECO:0000256" key="3">
    <source>
        <dbReference type="ARBA" id="ARBA00022679"/>
    </source>
</evidence>
<keyword evidence="3" id="KW-0808">Transferase</keyword>
<comment type="similarity">
    <text evidence="2">Belongs to the YkuD family.</text>
</comment>
<dbReference type="Proteomes" id="UP001302249">
    <property type="component" value="Chromosome"/>
</dbReference>